<evidence type="ECO:0000313" key="3">
    <source>
        <dbReference type="Proteomes" id="UP000037395"/>
    </source>
</evidence>
<evidence type="ECO:0000313" key="1">
    <source>
        <dbReference type="EMBL" id="GGV01084.1"/>
    </source>
</evidence>
<reference evidence="1" key="1">
    <citation type="journal article" date="2014" name="Int. J. Syst. Evol. Microbiol.">
        <title>Complete genome sequence of Corynebacterium casei LMG S-19264T (=DSM 44701T), isolated from a smear-ripened cheese.</title>
        <authorList>
            <consortium name="US DOE Joint Genome Institute (JGI-PGF)"/>
            <person name="Walter F."/>
            <person name="Albersmeier A."/>
            <person name="Kalinowski J."/>
            <person name="Ruckert C."/>
        </authorList>
    </citation>
    <scope>NUCLEOTIDE SEQUENCE</scope>
    <source>
        <strain evidence="1">JCM 4434</strain>
    </source>
</reference>
<dbReference type="Proteomes" id="UP000610124">
    <property type="component" value="Unassembled WGS sequence"/>
</dbReference>
<dbReference type="RefSeq" id="WP_050366124.1">
    <property type="nucleotide sequence ID" value="NZ_BMUB01000025.1"/>
</dbReference>
<dbReference type="GeneID" id="97489367"/>
<keyword evidence="3" id="KW-1185">Reference proteome</keyword>
<dbReference type="EMBL" id="JPRF03000021">
    <property type="protein sequence ID" value="OEV37043.1"/>
    <property type="molecule type" value="Genomic_DNA"/>
</dbReference>
<gene>
    <name evidence="1" type="ORF">GCM10010502_64510</name>
    <name evidence="2" type="ORF">HS99_0004235</name>
</gene>
<dbReference type="AlphaFoldDB" id="A0A1E7N992"/>
<dbReference type="EMBL" id="BMUB01000025">
    <property type="protein sequence ID" value="GGV01084.1"/>
    <property type="molecule type" value="Genomic_DNA"/>
</dbReference>
<dbReference type="Proteomes" id="UP000037395">
    <property type="component" value="Unassembled WGS sequence"/>
</dbReference>
<reference evidence="3" key="4">
    <citation type="submission" date="2016-08" db="EMBL/GenBank/DDBJ databases">
        <title>Sequencing, assembly and comparative genomics of S. aureofaciens ATCC 10762.</title>
        <authorList>
            <person name="Gradnigo J.S."/>
            <person name="Johnson N."/>
            <person name="Somerville G.A."/>
        </authorList>
    </citation>
    <scope>NUCLEOTIDE SEQUENCE [LARGE SCALE GENOMIC DNA]</scope>
    <source>
        <strain evidence="3">ATCC 10762 / DSM 40127 / CCM 3239 / JCM 4008 / LMG 5968 / NBRC 12843 / NCIMB 8234 / A-377</strain>
    </source>
</reference>
<dbReference type="KEGG" id="kau:B6264_24770"/>
<name>A0A1E7N992_KITAU</name>
<reference evidence="2" key="3">
    <citation type="submission" date="2016-08" db="EMBL/GenBank/DDBJ databases">
        <title>Sequencing, Assembly and Comparative Genomics of S. aureofaciens ATCC 10762.</title>
        <authorList>
            <person name="Gradnigo J.S."/>
            <person name="Johnson N."/>
            <person name="Somerville G.A."/>
        </authorList>
    </citation>
    <scope>NUCLEOTIDE SEQUENCE [LARGE SCALE GENOMIC DNA]</scope>
    <source>
        <strain evidence="2">ATCC 10762</strain>
    </source>
</reference>
<proteinExistence type="predicted"/>
<dbReference type="OrthoDB" id="4301059at2"/>
<accession>A0A8H9LXG6</accession>
<sequence length="149" mass="16169">MSLDGNDHWQRLMTRLLAVLAADPSDQLAWAGEHRVTTAAVADDVEFVLRLAEGMAERGTLDPDALHDLRAIDRLLGEPDVRTRAGRWADALAADAIWSEARTAARRILTAELGDWHLPLPRRVPSPAVDVHPDVPSCVQGEGAHGSCS</sequence>
<evidence type="ECO:0000313" key="2">
    <source>
        <dbReference type="EMBL" id="OEV37043.1"/>
    </source>
</evidence>
<reference evidence="1" key="5">
    <citation type="submission" date="2020-09" db="EMBL/GenBank/DDBJ databases">
        <authorList>
            <person name="Sun Q."/>
            <person name="Ohkuma M."/>
        </authorList>
    </citation>
    <scope>NUCLEOTIDE SEQUENCE</scope>
    <source>
        <strain evidence="1">JCM 4434</strain>
    </source>
</reference>
<accession>A0A1E7N992</accession>
<organism evidence="2 3">
    <name type="scientific">Kitasatospora aureofaciens</name>
    <name type="common">Streptomyces aureofaciens</name>
    <dbReference type="NCBI Taxonomy" id="1894"/>
    <lineage>
        <taxon>Bacteria</taxon>
        <taxon>Bacillati</taxon>
        <taxon>Actinomycetota</taxon>
        <taxon>Actinomycetes</taxon>
        <taxon>Kitasatosporales</taxon>
        <taxon>Streptomycetaceae</taxon>
        <taxon>Kitasatospora</taxon>
    </lineage>
</organism>
<protein>
    <submittedName>
        <fullName evidence="2">Uncharacterized protein</fullName>
    </submittedName>
</protein>
<comment type="caution">
    <text evidence="2">The sequence shown here is derived from an EMBL/GenBank/DDBJ whole genome shotgun (WGS) entry which is preliminary data.</text>
</comment>
<reference evidence="2 3" key="2">
    <citation type="submission" date="2014-07" db="EMBL/GenBank/DDBJ databases">
        <authorList>
            <person name="Zhang J.E."/>
            <person name="Yang H."/>
            <person name="Guo J."/>
            <person name="Deng Z."/>
            <person name="Luo H."/>
            <person name="Luo M."/>
            <person name="Zhao B."/>
        </authorList>
    </citation>
    <scope>NUCLEOTIDE SEQUENCE [LARGE SCALE GENOMIC DNA]</scope>
    <source>
        <strain evidence="2">ATCC 10762</strain>
        <strain evidence="3">ATCC 10762 / DSM 40127 / CCM 3239 / JCM 4008 / LMG 5968 / NBRC 12843 / NCIMB 8234 / A-377</strain>
    </source>
</reference>